<protein>
    <recommendedName>
        <fullName evidence="4">Peptidase M13 N-terminal domain-containing protein</fullName>
    </recommendedName>
</protein>
<feature type="non-terminal residue" evidence="5">
    <location>
        <position position="1"/>
    </location>
</feature>
<dbReference type="AlphaFoldDB" id="A0A7R9AIP4"/>
<dbReference type="Pfam" id="PF05649">
    <property type="entry name" value="Peptidase_M13_N"/>
    <property type="match status" value="1"/>
</dbReference>
<dbReference type="InterPro" id="IPR000718">
    <property type="entry name" value="Peptidase_M13"/>
</dbReference>
<dbReference type="EMBL" id="LR915883">
    <property type="protein sequence ID" value="CAD7255056.1"/>
    <property type="molecule type" value="Genomic_DNA"/>
</dbReference>
<feature type="domain" description="Peptidase M13 N-terminal" evidence="4">
    <location>
        <begin position="113"/>
        <end position="184"/>
    </location>
</feature>
<dbReference type="InterPro" id="IPR024079">
    <property type="entry name" value="MetalloPept_cat_dom_sf"/>
</dbReference>
<dbReference type="GO" id="GO:0005886">
    <property type="term" value="C:plasma membrane"/>
    <property type="evidence" value="ECO:0007669"/>
    <property type="project" value="TreeGrafter"/>
</dbReference>
<feature type="region of interest" description="Disordered" evidence="2">
    <location>
        <begin position="20"/>
        <end position="94"/>
    </location>
</feature>
<dbReference type="InterPro" id="IPR008753">
    <property type="entry name" value="Peptidase_M13_N"/>
</dbReference>
<dbReference type="PANTHER" id="PTHR11733">
    <property type="entry name" value="ZINC METALLOPROTEASE FAMILY M13 NEPRILYSIN-RELATED"/>
    <property type="match status" value="1"/>
</dbReference>
<evidence type="ECO:0000256" key="1">
    <source>
        <dbReference type="ARBA" id="ARBA00007357"/>
    </source>
</evidence>
<feature type="signal peptide" evidence="3">
    <location>
        <begin position="1"/>
        <end position="17"/>
    </location>
</feature>
<sequence>MKLKIPILLLLLVLAEAAPKKAPKKGPANVKVPVKRLNGRPSGTHISPFPPASDAFPRKNAKAVPRPENPKVEKPTVAPPKNHEKNRQGPCTTPECEQAAQELLDGMDLTVDPCDDFYAYTCRNWILNNPIPPTSNVISMFDQLIDEMNRRIRDILEAGPSPDDNVPVLDAKTMYSACVDTGTVMGMFGGWPMTLDQWGEEDFDWQQMAAAGIRQAALNTLIS</sequence>
<evidence type="ECO:0000313" key="5">
    <source>
        <dbReference type="EMBL" id="CAD7255056.1"/>
    </source>
</evidence>
<gene>
    <name evidence="5" type="ORF">DSTB1V02_LOCUS14801</name>
</gene>
<proteinExistence type="inferred from homology"/>
<name>A0A7R9AIP4_9CRUS</name>
<dbReference type="EMBL" id="CAJPEV010016365">
    <property type="protein sequence ID" value="CAG0907340.1"/>
    <property type="molecule type" value="Genomic_DNA"/>
</dbReference>
<dbReference type="GO" id="GO:0004222">
    <property type="term" value="F:metalloendopeptidase activity"/>
    <property type="evidence" value="ECO:0007669"/>
    <property type="project" value="InterPro"/>
</dbReference>
<evidence type="ECO:0000256" key="2">
    <source>
        <dbReference type="SAM" id="MobiDB-lite"/>
    </source>
</evidence>
<organism evidence="5">
    <name type="scientific">Darwinula stevensoni</name>
    <dbReference type="NCBI Taxonomy" id="69355"/>
    <lineage>
        <taxon>Eukaryota</taxon>
        <taxon>Metazoa</taxon>
        <taxon>Ecdysozoa</taxon>
        <taxon>Arthropoda</taxon>
        <taxon>Crustacea</taxon>
        <taxon>Oligostraca</taxon>
        <taxon>Ostracoda</taxon>
        <taxon>Podocopa</taxon>
        <taxon>Podocopida</taxon>
        <taxon>Darwinulocopina</taxon>
        <taxon>Darwinuloidea</taxon>
        <taxon>Darwinulidae</taxon>
        <taxon>Darwinula</taxon>
    </lineage>
</organism>
<dbReference type="SUPFAM" id="SSF55486">
    <property type="entry name" value="Metalloproteases ('zincins'), catalytic domain"/>
    <property type="match status" value="1"/>
</dbReference>
<dbReference type="InterPro" id="IPR042089">
    <property type="entry name" value="Peptidase_M13_dom_2"/>
</dbReference>
<dbReference type="Gene3D" id="1.10.1380.10">
    <property type="entry name" value="Neutral endopeptidase , domain2"/>
    <property type="match status" value="1"/>
</dbReference>
<feature type="chain" id="PRO_5036402887" description="Peptidase M13 N-terminal domain-containing protein" evidence="3">
    <location>
        <begin position="18"/>
        <end position="223"/>
    </location>
</feature>
<dbReference type="PANTHER" id="PTHR11733:SF167">
    <property type="entry name" value="FI17812P1-RELATED"/>
    <property type="match status" value="1"/>
</dbReference>
<reference evidence="5" key="1">
    <citation type="submission" date="2020-11" db="EMBL/GenBank/DDBJ databases">
        <authorList>
            <person name="Tran Van P."/>
        </authorList>
    </citation>
    <scope>NUCLEOTIDE SEQUENCE</scope>
</reference>
<dbReference type="OrthoDB" id="6475849at2759"/>
<dbReference type="GO" id="GO:0016485">
    <property type="term" value="P:protein processing"/>
    <property type="evidence" value="ECO:0007669"/>
    <property type="project" value="TreeGrafter"/>
</dbReference>
<comment type="similarity">
    <text evidence="1">Belongs to the peptidase M13 family.</text>
</comment>
<accession>A0A7R9AIP4</accession>
<keyword evidence="3" id="KW-0732">Signal</keyword>
<dbReference type="Proteomes" id="UP000677054">
    <property type="component" value="Unassembled WGS sequence"/>
</dbReference>
<dbReference type="Gene3D" id="3.40.390.10">
    <property type="entry name" value="Collagenase (Catalytic Domain)"/>
    <property type="match status" value="1"/>
</dbReference>
<keyword evidence="6" id="KW-1185">Reference proteome</keyword>
<dbReference type="PROSITE" id="PS51885">
    <property type="entry name" value="NEPRILYSIN"/>
    <property type="match status" value="1"/>
</dbReference>
<evidence type="ECO:0000313" key="6">
    <source>
        <dbReference type="Proteomes" id="UP000677054"/>
    </source>
</evidence>
<evidence type="ECO:0000259" key="4">
    <source>
        <dbReference type="Pfam" id="PF05649"/>
    </source>
</evidence>
<evidence type="ECO:0000256" key="3">
    <source>
        <dbReference type="SAM" id="SignalP"/>
    </source>
</evidence>